<feature type="transmembrane region" description="Helical" evidence="1">
    <location>
        <begin position="47"/>
        <end position="67"/>
    </location>
</feature>
<keyword evidence="1" id="KW-0812">Transmembrane</keyword>
<feature type="transmembrane region" description="Helical" evidence="1">
    <location>
        <begin position="209"/>
        <end position="232"/>
    </location>
</feature>
<evidence type="ECO:0000256" key="1">
    <source>
        <dbReference type="SAM" id="Phobius"/>
    </source>
</evidence>
<feature type="transmembrane region" description="Helical" evidence="1">
    <location>
        <begin position="120"/>
        <end position="149"/>
    </location>
</feature>
<feature type="transmembrane region" description="Helical" evidence="1">
    <location>
        <begin position="88"/>
        <end position="114"/>
    </location>
</feature>
<accession>A0A6I3KLD0</accession>
<evidence type="ECO:0000313" key="3">
    <source>
        <dbReference type="Proteomes" id="UP000440694"/>
    </source>
</evidence>
<reference evidence="2 3" key="1">
    <citation type="submission" date="2019-11" db="EMBL/GenBank/DDBJ databases">
        <title>Identification of a novel strain.</title>
        <authorList>
            <person name="Xu Q."/>
            <person name="Wang G."/>
        </authorList>
    </citation>
    <scope>NUCLEOTIDE SEQUENCE [LARGE SCALE GENOMIC DNA]</scope>
    <source>
        <strain evidence="3">xq</strain>
    </source>
</reference>
<proteinExistence type="predicted"/>
<keyword evidence="3" id="KW-1185">Reference proteome</keyword>
<comment type="caution">
    <text evidence="2">The sequence shown here is derived from an EMBL/GenBank/DDBJ whole genome shotgun (WGS) entry which is preliminary data.</text>
</comment>
<keyword evidence="1" id="KW-0472">Membrane</keyword>
<dbReference type="Proteomes" id="UP000440694">
    <property type="component" value="Unassembled WGS sequence"/>
</dbReference>
<evidence type="ECO:0008006" key="4">
    <source>
        <dbReference type="Google" id="ProtNLM"/>
    </source>
</evidence>
<feature type="transmembrane region" description="Helical" evidence="1">
    <location>
        <begin position="156"/>
        <end position="178"/>
    </location>
</feature>
<keyword evidence="1" id="KW-1133">Transmembrane helix</keyword>
<dbReference type="EMBL" id="WMBQ01000001">
    <property type="protein sequence ID" value="MTD93531.1"/>
    <property type="molecule type" value="Genomic_DNA"/>
</dbReference>
<protein>
    <recommendedName>
        <fullName evidence="4">ABC-2 type transport system permease protein</fullName>
    </recommendedName>
</protein>
<sequence>MVVIVCMALMGVVLAVWLPTLPESVFRFFQRVFLLPAWPEIAVANDMAGLFFFVYWIGVFDMLNIYVQPLEERRLDLVLSKPLTRGEYLWAKLVPILLVVVALFVIGALAHWLALQAASLAYPLAALAGANFALLGWTILLICLVNLIVLWTSDTYTALLIAFVPMLVTILPGTIYMYRPDIFEASSHVRDLVVFPLNLVWYPDFSASWGFALGGLFLALAAGLVVAAGWMFEMKDVP</sequence>
<name>A0A6I3KLD0_9HYPH</name>
<dbReference type="AlphaFoldDB" id="A0A6I3KLD0"/>
<evidence type="ECO:0000313" key="2">
    <source>
        <dbReference type="EMBL" id="MTD93531.1"/>
    </source>
</evidence>
<gene>
    <name evidence="2" type="ORF">GIW81_04185</name>
</gene>
<organism evidence="2 3">
    <name type="scientific">Hyphomicrobium album</name>
    <dbReference type="NCBI Taxonomy" id="2665159"/>
    <lineage>
        <taxon>Bacteria</taxon>
        <taxon>Pseudomonadati</taxon>
        <taxon>Pseudomonadota</taxon>
        <taxon>Alphaproteobacteria</taxon>
        <taxon>Hyphomicrobiales</taxon>
        <taxon>Hyphomicrobiaceae</taxon>
        <taxon>Hyphomicrobium</taxon>
    </lineage>
</organism>